<dbReference type="AlphaFoldDB" id="A0A4Y2SNU5"/>
<dbReference type="OrthoDB" id="6435873at2759"/>
<feature type="compositionally biased region" description="Low complexity" evidence="1">
    <location>
        <begin position="89"/>
        <end position="124"/>
    </location>
</feature>
<proteinExistence type="predicted"/>
<keyword evidence="2" id="KW-0732">Signal</keyword>
<comment type="caution">
    <text evidence="3">The sequence shown here is derived from an EMBL/GenBank/DDBJ whole genome shotgun (WGS) entry which is preliminary data.</text>
</comment>
<evidence type="ECO:0000256" key="2">
    <source>
        <dbReference type="SAM" id="SignalP"/>
    </source>
</evidence>
<sequence length="124" mass="13957">MNATILSLFLIVLVVACVECQQGEECPGVLSRRCRENEYCRKGFLSFLNTCVRYRERGMRCDRLDRCRPGLECIQQRDSFFGEKRCQDPSTTSTTTTSPIPTSTSTFMPDSTVTSTVSDSTMTV</sequence>
<dbReference type="Proteomes" id="UP000499080">
    <property type="component" value="Unassembled WGS sequence"/>
</dbReference>
<feature type="region of interest" description="Disordered" evidence="1">
    <location>
        <begin position="83"/>
        <end position="124"/>
    </location>
</feature>
<evidence type="ECO:0000256" key="1">
    <source>
        <dbReference type="SAM" id="MobiDB-lite"/>
    </source>
</evidence>
<dbReference type="EMBL" id="BGPR01022619">
    <property type="protein sequence ID" value="GBN89100.1"/>
    <property type="molecule type" value="Genomic_DNA"/>
</dbReference>
<organism evidence="3 4">
    <name type="scientific">Araneus ventricosus</name>
    <name type="common">Orbweaver spider</name>
    <name type="synonym">Epeira ventricosa</name>
    <dbReference type="NCBI Taxonomy" id="182803"/>
    <lineage>
        <taxon>Eukaryota</taxon>
        <taxon>Metazoa</taxon>
        <taxon>Ecdysozoa</taxon>
        <taxon>Arthropoda</taxon>
        <taxon>Chelicerata</taxon>
        <taxon>Arachnida</taxon>
        <taxon>Araneae</taxon>
        <taxon>Araneomorphae</taxon>
        <taxon>Entelegynae</taxon>
        <taxon>Araneoidea</taxon>
        <taxon>Araneidae</taxon>
        <taxon>Araneus</taxon>
    </lineage>
</organism>
<feature type="chain" id="PRO_5021326218" description="Kazal-like domain-containing protein" evidence="2">
    <location>
        <begin position="21"/>
        <end position="124"/>
    </location>
</feature>
<keyword evidence="4" id="KW-1185">Reference proteome</keyword>
<feature type="signal peptide" evidence="2">
    <location>
        <begin position="1"/>
        <end position="20"/>
    </location>
</feature>
<evidence type="ECO:0008006" key="5">
    <source>
        <dbReference type="Google" id="ProtNLM"/>
    </source>
</evidence>
<evidence type="ECO:0000313" key="3">
    <source>
        <dbReference type="EMBL" id="GBN89100.1"/>
    </source>
</evidence>
<gene>
    <name evidence="3" type="ORF">AVEN_134765_1</name>
</gene>
<evidence type="ECO:0000313" key="4">
    <source>
        <dbReference type="Proteomes" id="UP000499080"/>
    </source>
</evidence>
<reference evidence="3 4" key="1">
    <citation type="journal article" date="2019" name="Sci. Rep.">
        <title>Orb-weaving spider Araneus ventricosus genome elucidates the spidroin gene catalogue.</title>
        <authorList>
            <person name="Kono N."/>
            <person name="Nakamura H."/>
            <person name="Ohtoshi R."/>
            <person name="Moran D.A.P."/>
            <person name="Shinohara A."/>
            <person name="Yoshida Y."/>
            <person name="Fujiwara M."/>
            <person name="Mori M."/>
            <person name="Tomita M."/>
            <person name="Arakawa K."/>
        </authorList>
    </citation>
    <scope>NUCLEOTIDE SEQUENCE [LARGE SCALE GENOMIC DNA]</scope>
</reference>
<protein>
    <recommendedName>
        <fullName evidence="5">Kazal-like domain-containing protein</fullName>
    </recommendedName>
</protein>
<accession>A0A4Y2SNU5</accession>
<name>A0A4Y2SNU5_ARAVE</name>